<reference evidence="7 8" key="1">
    <citation type="submission" date="2011-10" db="EMBL/GenBank/DDBJ databases">
        <authorList>
            <person name="Genoscope - CEA"/>
        </authorList>
    </citation>
    <scope>NUCLEOTIDE SEQUENCE [LARGE SCALE GENOMIC DNA]</scope>
    <source>
        <strain evidence="7 8">RCC 1105</strain>
    </source>
</reference>
<gene>
    <name evidence="7" type="ordered locus">Bathy13g01370</name>
</gene>
<dbReference type="AlphaFoldDB" id="K8F3Q8"/>
<keyword evidence="4" id="KW-0963">Cytoplasm</keyword>
<dbReference type="KEGG" id="bpg:Bathy13g01370"/>
<dbReference type="STRING" id="41875.K8F3Q8"/>
<dbReference type="InterPro" id="IPR058547">
    <property type="entry name" value="Pelota_N"/>
</dbReference>
<dbReference type="Pfam" id="PF26356">
    <property type="entry name" value="Pelota_N"/>
    <property type="match status" value="1"/>
</dbReference>
<dbReference type="RefSeq" id="XP_007509597.1">
    <property type="nucleotide sequence ID" value="XM_007509535.1"/>
</dbReference>
<dbReference type="Gene3D" id="3.30.1330.30">
    <property type="match status" value="1"/>
</dbReference>
<proteinExistence type="inferred from homology"/>
<dbReference type="GO" id="GO:0005737">
    <property type="term" value="C:cytoplasm"/>
    <property type="evidence" value="ECO:0007669"/>
    <property type="project" value="UniProtKB-SubCell"/>
</dbReference>
<dbReference type="InterPro" id="IPR005142">
    <property type="entry name" value="eRF1_3"/>
</dbReference>
<dbReference type="PANTHER" id="PTHR10853:SF0">
    <property type="entry name" value="PROTEIN PELOTA HOMOLOG"/>
    <property type="match status" value="1"/>
</dbReference>
<dbReference type="InterPro" id="IPR029064">
    <property type="entry name" value="Ribosomal_eL30-like_sf"/>
</dbReference>
<protein>
    <submittedName>
        <fullName evidence="7">Protein pelota homolog</fullName>
    </submittedName>
</protein>
<dbReference type="GO" id="GO:0070651">
    <property type="term" value="P:nonfunctional rRNA decay"/>
    <property type="evidence" value="ECO:0007669"/>
    <property type="project" value="TreeGrafter"/>
</dbReference>
<accession>K8F3Q8</accession>
<dbReference type="FunFam" id="2.30.30.870:FF:000001">
    <property type="entry name" value="Protein pelota homolog"/>
    <property type="match status" value="1"/>
</dbReference>
<comment type="subcellular location">
    <subcellularLocation>
        <location evidence="2">Cytoplasm</location>
    </subcellularLocation>
</comment>
<name>K8F3Q8_9CHLO</name>
<evidence type="ECO:0000256" key="5">
    <source>
        <dbReference type="ARBA" id="ARBA00022723"/>
    </source>
</evidence>
<dbReference type="GO" id="GO:0032790">
    <property type="term" value="P:ribosome disassembly"/>
    <property type="evidence" value="ECO:0007669"/>
    <property type="project" value="TreeGrafter"/>
</dbReference>
<evidence type="ECO:0000256" key="1">
    <source>
        <dbReference type="ARBA" id="ARBA00001968"/>
    </source>
</evidence>
<dbReference type="OrthoDB" id="10249111at2759"/>
<evidence type="ECO:0000259" key="6">
    <source>
        <dbReference type="SMART" id="SM01194"/>
    </source>
</evidence>
<keyword evidence="8" id="KW-1185">Reference proteome</keyword>
<feature type="domain" description="eRF1/Pelota-like N-terminal" evidence="6">
    <location>
        <begin position="1"/>
        <end position="136"/>
    </location>
</feature>
<dbReference type="InterPro" id="IPR038069">
    <property type="entry name" value="Pelota/DOM34_N"/>
</dbReference>
<dbReference type="SUPFAM" id="SSF53137">
    <property type="entry name" value="Translational machinery components"/>
    <property type="match status" value="1"/>
</dbReference>
<dbReference type="GO" id="GO:0070481">
    <property type="term" value="P:nuclear-transcribed mRNA catabolic process, non-stop decay"/>
    <property type="evidence" value="ECO:0007669"/>
    <property type="project" value="InterPro"/>
</dbReference>
<evidence type="ECO:0000256" key="2">
    <source>
        <dbReference type="ARBA" id="ARBA00004496"/>
    </source>
</evidence>
<dbReference type="EMBL" id="FO082266">
    <property type="protein sequence ID" value="CCO19400.1"/>
    <property type="molecule type" value="Genomic_DNA"/>
</dbReference>
<dbReference type="GO" id="GO:0071025">
    <property type="term" value="P:RNA surveillance"/>
    <property type="evidence" value="ECO:0007669"/>
    <property type="project" value="InterPro"/>
</dbReference>
<dbReference type="Pfam" id="PF03465">
    <property type="entry name" value="eRF1_3"/>
    <property type="match status" value="1"/>
</dbReference>
<dbReference type="GeneID" id="19012089"/>
<dbReference type="SMART" id="SM01194">
    <property type="entry name" value="eRF1_1"/>
    <property type="match status" value="1"/>
</dbReference>
<sequence>MKLIHEKFERDGKGSVKCTPETEDDMWDVYNLLKVDDIVHATATRKVKASEMESSGANVRDTSSKVIKLNLGVKVTSIDWDPDLSLVRVSGRNQTVSEYVKQGAMHTLELTTHKAVTIEKSEWDGEDVRRFRKALEPNVQATIVAMLISDVGECRIVLCGGARTTVVAKIERSIPKKKGVGAVVGHEKQLGKFYEDICDAVLGSGSGHASSSLSAAAATTDEKKKKKHFLENCPICFIIAGPGFGKENILQKLNERSQKLYSGKTFESWLKSSFDCVLVKNVRASSAHVGALLEALKDPSTRKAVGAAAETLDADVLEQLYAEIEKYKALYGPSHVLKAFKEGAIKMLLLSDDVFRTKNPIERKLWTKVREDVENSGFGSARVFSTGHESGERLKQLTGVAAILRFPMEELVESELPNPPDYKKWLEDLSDD</sequence>
<dbReference type="GO" id="GO:0070966">
    <property type="term" value="P:nuclear-transcribed mRNA catabolic process, no-go decay"/>
    <property type="evidence" value="ECO:0007669"/>
    <property type="project" value="InterPro"/>
</dbReference>
<comment type="similarity">
    <text evidence="3">Belongs to the eukaryotic release factor 1 family. Pelota subfamily.</text>
</comment>
<dbReference type="Proteomes" id="UP000198341">
    <property type="component" value="Chromosome 13"/>
</dbReference>
<dbReference type="InterPro" id="IPR005140">
    <property type="entry name" value="eRF1_Pelota-like_N"/>
</dbReference>
<keyword evidence="5" id="KW-0479">Metal-binding</keyword>
<dbReference type="InterPro" id="IPR004405">
    <property type="entry name" value="TF_pelota"/>
</dbReference>
<dbReference type="Gene3D" id="2.30.30.870">
    <property type="entry name" value="Pelota, domain A"/>
    <property type="match status" value="1"/>
</dbReference>
<dbReference type="PANTHER" id="PTHR10853">
    <property type="entry name" value="PELOTA"/>
    <property type="match status" value="1"/>
</dbReference>
<dbReference type="SUPFAM" id="SSF159065">
    <property type="entry name" value="Dom34/Pelota N-terminal domain-like"/>
    <property type="match status" value="1"/>
</dbReference>
<organism evidence="7 8">
    <name type="scientific">Bathycoccus prasinos</name>
    <dbReference type="NCBI Taxonomy" id="41875"/>
    <lineage>
        <taxon>Eukaryota</taxon>
        <taxon>Viridiplantae</taxon>
        <taxon>Chlorophyta</taxon>
        <taxon>Mamiellophyceae</taxon>
        <taxon>Mamiellales</taxon>
        <taxon>Bathycoccaceae</taxon>
        <taxon>Bathycoccus</taxon>
    </lineage>
</organism>
<evidence type="ECO:0000313" key="7">
    <source>
        <dbReference type="EMBL" id="CCO19400.1"/>
    </source>
</evidence>
<dbReference type="GO" id="GO:0046872">
    <property type="term" value="F:metal ion binding"/>
    <property type="evidence" value="ECO:0007669"/>
    <property type="project" value="UniProtKB-KW"/>
</dbReference>
<dbReference type="Gene3D" id="3.30.420.60">
    <property type="entry name" value="eRF1 domain 2"/>
    <property type="match status" value="1"/>
</dbReference>
<dbReference type="InterPro" id="IPR042226">
    <property type="entry name" value="eFR1_2_sf"/>
</dbReference>
<dbReference type="eggNOG" id="KOG2869">
    <property type="taxonomic scope" value="Eukaryota"/>
</dbReference>
<evidence type="ECO:0000256" key="3">
    <source>
        <dbReference type="ARBA" id="ARBA00009504"/>
    </source>
</evidence>
<dbReference type="SUPFAM" id="SSF55315">
    <property type="entry name" value="L30e-like"/>
    <property type="match status" value="1"/>
</dbReference>
<evidence type="ECO:0000313" key="8">
    <source>
        <dbReference type="Proteomes" id="UP000198341"/>
    </source>
</evidence>
<evidence type="ECO:0000256" key="4">
    <source>
        <dbReference type="ARBA" id="ARBA00022490"/>
    </source>
</evidence>
<comment type="cofactor">
    <cofactor evidence="1">
        <name>a divalent metal cation</name>
        <dbReference type="ChEBI" id="CHEBI:60240"/>
    </cofactor>
</comment>